<protein>
    <submittedName>
        <fullName evidence="6">IclR family transcriptional regulator</fullName>
    </submittedName>
</protein>
<dbReference type="PANTHER" id="PTHR30136:SF24">
    <property type="entry name" value="HTH-TYPE TRANSCRIPTIONAL REPRESSOR ALLR"/>
    <property type="match status" value="1"/>
</dbReference>
<dbReference type="InterPro" id="IPR050707">
    <property type="entry name" value="HTH_MetabolicPath_Reg"/>
</dbReference>
<dbReference type="SMART" id="SM00346">
    <property type="entry name" value="HTH_ICLR"/>
    <property type="match status" value="1"/>
</dbReference>
<dbReference type="SUPFAM" id="SSF46785">
    <property type="entry name" value="Winged helix' DNA-binding domain"/>
    <property type="match status" value="1"/>
</dbReference>
<evidence type="ECO:0000313" key="7">
    <source>
        <dbReference type="Proteomes" id="UP001142153"/>
    </source>
</evidence>
<name>A0ABT4PSD5_9MYCO</name>
<accession>A0ABT4PSD5</accession>
<dbReference type="PROSITE" id="PS51077">
    <property type="entry name" value="HTH_ICLR"/>
    <property type="match status" value="1"/>
</dbReference>
<dbReference type="PANTHER" id="PTHR30136">
    <property type="entry name" value="HELIX-TURN-HELIX TRANSCRIPTIONAL REGULATOR, ICLR FAMILY"/>
    <property type="match status" value="1"/>
</dbReference>
<feature type="domain" description="HTH iclR-type" evidence="4">
    <location>
        <begin position="16"/>
        <end position="83"/>
    </location>
</feature>
<dbReference type="EMBL" id="JAPZPY010000003">
    <property type="protein sequence ID" value="MCZ8379445.1"/>
    <property type="molecule type" value="Genomic_DNA"/>
</dbReference>
<dbReference type="Gene3D" id="1.10.10.10">
    <property type="entry name" value="Winged helix-like DNA-binding domain superfamily/Winged helix DNA-binding domain"/>
    <property type="match status" value="1"/>
</dbReference>
<evidence type="ECO:0000259" key="4">
    <source>
        <dbReference type="PROSITE" id="PS51077"/>
    </source>
</evidence>
<evidence type="ECO:0000256" key="3">
    <source>
        <dbReference type="ARBA" id="ARBA00023163"/>
    </source>
</evidence>
<keyword evidence="1" id="KW-0805">Transcription regulation</keyword>
<comment type="caution">
    <text evidence="6">The sequence shown here is derived from an EMBL/GenBank/DDBJ whole genome shotgun (WGS) entry which is preliminary data.</text>
</comment>
<dbReference type="InterPro" id="IPR014757">
    <property type="entry name" value="Tscrpt_reg_IclR_C"/>
</dbReference>
<dbReference type="InterPro" id="IPR036388">
    <property type="entry name" value="WH-like_DNA-bd_sf"/>
</dbReference>
<dbReference type="RefSeq" id="WP_269894124.1">
    <property type="nucleotide sequence ID" value="NZ_JAPZPY010000003.1"/>
</dbReference>
<dbReference type="Gene3D" id="3.30.450.40">
    <property type="match status" value="1"/>
</dbReference>
<dbReference type="Pfam" id="PF09339">
    <property type="entry name" value="HTH_IclR"/>
    <property type="match status" value="1"/>
</dbReference>
<dbReference type="InterPro" id="IPR005471">
    <property type="entry name" value="Tscrpt_reg_IclR_N"/>
</dbReference>
<gene>
    <name evidence="6" type="ORF">O6P37_11270</name>
</gene>
<keyword evidence="2" id="KW-0238">DNA-binding</keyword>
<organism evidence="6 7">
    <name type="scientific">Mycobacterium hippophais</name>
    <dbReference type="NCBI Taxonomy" id="3016340"/>
    <lineage>
        <taxon>Bacteria</taxon>
        <taxon>Bacillati</taxon>
        <taxon>Actinomycetota</taxon>
        <taxon>Actinomycetes</taxon>
        <taxon>Mycobacteriales</taxon>
        <taxon>Mycobacteriaceae</taxon>
        <taxon>Mycobacterium</taxon>
    </lineage>
</organism>
<feature type="domain" description="IclR-ED" evidence="5">
    <location>
        <begin position="77"/>
        <end position="256"/>
    </location>
</feature>
<dbReference type="InterPro" id="IPR036390">
    <property type="entry name" value="WH_DNA-bd_sf"/>
</dbReference>
<dbReference type="SUPFAM" id="SSF55781">
    <property type="entry name" value="GAF domain-like"/>
    <property type="match status" value="1"/>
</dbReference>
<proteinExistence type="predicted"/>
<reference evidence="6" key="1">
    <citation type="submission" date="2022-12" db="EMBL/GenBank/DDBJ databases">
        <authorList>
            <person name="Deng Y."/>
            <person name="Zhang Y.-Q."/>
        </authorList>
    </citation>
    <scope>NUCLEOTIDE SEQUENCE</scope>
    <source>
        <strain evidence="6">CPCC 205372</strain>
    </source>
</reference>
<sequence>MGPGERNTSRFSGEPTSVVRRVSALLGAFELRDTHLGVNELARRTGIPKASVSRLVQEMEAIGFLERSGTKVGLGLRLFELGECASRGRSLREVALPFMADLREATRQTIHLAILDNTDVVYVEILRARGAPRFPSAVGRRLPAHATGVGKALLAGSPNDVIEAVVAAGLRRIGPRTITAPGSLLNQLRRISTTGLAYEHEESAAGVACVASAIRVGNGPPVAAVSASGWIGKVDIRRVGPAVHTAALSIARVLAADAGQTPFGSR</sequence>
<evidence type="ECO:0000313" key="6">
    <source>
        <dbReference type="EMBL" id="MCZ8379445.1"/>
    </source>
</evidence>
<dbReference type="Proteomes" id="UP001142153">
    <property type="component" value="Unassembled WGS sequence"/>
</dbReference>
<keyword evidence="3" id="KW-0804">Transcription</keyword>
<evidence type="ECO:0000256" key="2">
    <source>
        <dbReference type="ARBA" id="ARBA00023125"/>
    </source>
</evidence>
<dbReference type="Pfam" id="PF01614">
    <property type="entry name" value="IclR_C"/>
    <property type="match status" value="1"/>
</dbReference>
<dbReference type="PROSITE" id="PS51078">
    <property type="entry name" value="ICLR_ED"/>
    <property type="match status" value="1"/>
</dbReference>
<evidence type="ECO:0000259" key="5">
    <source>
        <dbReference type="PROSITE" id="PS51078"/>
    </source>
</evidence>
<keyword evidence="7" id="KW-1185">Reference proteome</keyword>
<evidence type="ECO:0000256" key="1">
    <source>
        <dbReference type="ARBA" id="ARBA00023015"/>
    </source>
</evidence>
<dbReference type="InterPro" id="IPR029016">
    <property type="entry name" value="GAF-like_dom_sf"/>
</dbReference>